<evidence type="ECO:0000256" key="10">
    <source>
        <dbReference type="ARBA" id="ARBA00023136"/>
    </source>
</evidence>
<dbReference type="PANTHER" id="PTHR34182:SF1">
    <property type="entry name" value="PROTEIN-EXPORT MEMBRANE PROTEIN SECG"/>
    <property type="match status" value="1"/>
</dbReference>
<keyword evidence="5 11" id="KW-1003">Cell membrane</keyword>
<reference evidence="13 14" key="1">
    <citation type="submission" date="2016-12" db="EMBL/GenBank/DDBJ databases">
        <title>Draft genome sequences of strains Salinicola socius SMB35, Salinicola sp. MH3R3-1 and Chromohalobacter sp. SMB17 from the Verkhnekamsk potash mining region of Russia.</title>
        <authorList>
            <person name="Mavrodi D.V."/>
            <person name="Olsson B.E."/>
            <person name="Korsakova E.S."/>
            <person name="Pyankova A."/>
            <person name="Mavrodi O.V."/>
            <person name="Plotnikova E.G."/>
        </authorList>
    </citation>
    <scope>NUCLEOTIDE SEQUENCE [LARGE SCALE GENOMIC DNA]</scope>
    <source>
        <strain evidence="13 14">SMB35</strain>
    </source>
</reference>
<dbReference type="GO" id="GO:0015450">
    <property type="term" value="F:protein-transporting ATPase activity"/>
    <property type="evidence" value="ECO:0007669"/>
    <property type="project" value="UniProtKB-UniRule"/>
</dbReference>
<organism evidence="13 14">
    <name type="scientific">Salinicola socius</name>
    <dbReference type="NCBI Taxonomy" id="404433"/>
    <lineage>
        <taxon>Bacteria</taxon>
        <taxon>Pseudomonadati</taxon>
        <taxon>Pseudomonadota</taxon>
        <taxon>Gammaproteobacteria</taxon>
        <taxon>Oceanospirillales</taxon>
        <taxon>Halomonadaceae</taxon>
        <taxon>Salinicola</taxon>
    </lineage>
</organism>
<feature type="region of interest" description="Disordered" evidence="12">
    <location>
        <begin position="84"/>
        <end position="126"/>
    </location>
</feature>
<keyword evidence="14" id="KW-1185">Reference proteome</keyword>
<accession>A0A1Q8SWL6</accession>
<evidence type="ECO:0000256" key="1">
    <source>
        <dbReference type="ARBA" id="ARBA00004651"/>
    </source>
</evidence>
<proteinExistence type="inferred from homology"/>
<protein>
    <recommendedName>
        <fullName evidence="3 11">Protein-export membrane protein SecG</fullName>
    </recommendedName>
</protein>
<evidence type="ECO:0000313" key="14">
    <source>
        <dbReference type="Proteomes" id="UP000186878"/>
    </source>
</evidence>
<dbReference type="NCBIfam" id="TIGR00810">
    <property type="entry name" value="secG"/>
    <property type="match status" value="1"/>
</dbReference>
<keyword evidence="9 11" id="KW-0811">Translocation</keyword>
<dbReference type="Proteomes" id="UP000186878">
    <property type="component" value="Unassembled WGS sequence"/>
</dbReference>
<evidence type="ECO:0000256" key="12">
    <source>
        <dbReference type="SAM" id="MobiDB-lite"/>
    </source>
</evidence>
<keyword evidence="8 11" id="KW-1133">Transmembrane helix</keyword>
<evidence type="ECO:0000256" key="4">
    <source>
        <dbReference type="ARBA" id="ARBA00022448"/>
    </source>
</evidence>
<keyword evidence="6 11" id="KW-0812">Transmembrane</keyword>
<evidence type="ECO:0000256" key="6">
    <source>
        <dbReference type="ARBA" id="ARBA00022692"/>
    </source>
</evidence>
<evidence type="ECO:0000256" key="7">
    <source>
        <dbReference type="ARBA" id="ARBA00022927"/>
    </source>
</evidence>
<comment type="caution">
    <text evidence="11">Lacks conserved residue(s) required for the propagation of feature annotation.</text>
</comment>
<dbReference type="OrthoDB" id="9813947at2"/>
<evidence type="ECO:0000313" key="13">
    <source>
        <dbReference type="EMBL" id="OLO05804.1"/>
    </source>
</evidence>
<dbReference type="InterPro" id="IPR004692">
    <property type="entry name" value="SecG"/>
</dbReference>
<name>A0A1Q8SWL6_9GAMM</name>
<comment type="function">
    <text evidence="11">Involved in protein export. Participates in an early event of protein translocation.</text>
</comment>
<sequence length="126" mass="12394">MQIAILLVHVLAAIALVVLVLLQQGKGAEAGAAFGGGSSQTVFGSRGSGGFLSKLTGGLAALFFVTSLGLAYFATNAGSAPQSGIPDAQVIEQQHNGAPTLDDGAQSGNNAAPALEEGGDQDSSNP</sequence>
<evidence type="ECO:0000256" key="9">
    <source>
        <dbReference type="ARBA" id="ARBA00023010"/>
    </source>
</evidence>
<dbReference type="RefSeq" id="WP_075568548.1">
    <property type="nucleotide sequence ID" value="NZ_MSDO01000002.1"/>
</dbReference>
<dbReference type="AlphaFoldDB" id="A0A1Q8SWL6"/>
<keyword evidence="7 11" id="KW-0653">Protein transport</keyword>
<comment type="subcellular location">
    <subcellularLocation>
        <location evidence="1 11">Cell membrane</location>
        <topology evidence="1 11">Multi-pass membrane protein</topology>
    </subcellularLocation>
</comment>
<dbReference type="EMBL" id="MSDO01000002">
    <property type="protein sequence ID" value="OLO05804.1"/>
    <property type="molecule type" value="Genomic_DNA"/>
</dbReference>
<evidence type="ECO:0000256" key="3">
    <source>
        <dbReference type="ARBA" id="ARBA00017876"/>
    </source>
</evidence>
<evidence type="ECO:0000256" key="8">
    <source>
        <dbReference type="ARBA" id="ARBA00022989"/>
    </source>
</evidence>
<keyword evidence="4 11" id="KW-0813">Transport</keyword>
<comment type="caution">
    <text evidence="13">The sequence shown here is derived from an EMBL/GenBank/DDBJ whole genome shotgun (WGS) entry which is preliminary data.</text>
</comment>
<evidence type="ECO:0000256" key="2">
    <source>
        <dbReference type="ARBA" id="ARBA00008445"/>
    </source>
</evidence>
<keyword evidence="10 11" id="KW-0472">Membrane</keyword>
<feature type="transmembrane region" description="Helical" evidence="11">
    <location>
        <begin position="51"/>
        <end position="73"/>
    </location>
</feature>
<comment type="similarity">
    <text evidence="2 11">Belongs to the SecG family.</text>
</comment>
<dbReference type="GO" id="GO:0005886">
    <property type="term" value="C:plasma membrane"/>
    <property type="evidence" value="ECO:0007669"/>
    <property type="project" value="UniProtKB-SubCell"/>
</dbReference>
<dbReference type="GO" id="GO:0043952">
    <property type="term" value="P:protein transport by the Sec complex"/>
    <property type="evidence" value="ECO:0007669"/>
    <property type="project" value="TreeGrafter"/>
</dbReference>
<dbReference type="STRING" id="404433.BTW07_02340"/>
<dbReference type="GO" id="GO:0009306">
    <property type="term" value="P:protein secretion"/>
    <property type="evidence" value="ECO:0007669"/>
    <property type="project" value="UniProtKB-UniRule"/>
</dbReference>
<dbReference type="PRINTS" id="PR01651">
    <property type="entry name" value="SECGEXPORT"/>
</dbReference>
<dbReference type="GO" id="GO:0065002">
    <property type="term" value="P:intracellular protein transmembrane transport"/>
    <property type="evidence" value="ECO:0007669"/>
    <property type="project" value="TreeGrafter"/>
</dbReference>
<dbReference type="PANTHER" id="PTHR34182">
    <property type="entry name" value="PROTEIN-EXPORT MEMBRANE PROTEIN SECG"/>
    <property type="match status" value="1"/>
</dbReference>
<evidence type="ECO:0000256" key="5">
    <source>
        <dbReference type="ARBA" id="ARBA00022475"/>
    </source>
</evidence>
<evidence type="ECO:0000256" key="11">
    <source>
        <dbReference type="RuleBase" id="RU365087"/>
    </source>
</evidence>
<dbReference type="Pfam" id="PF03840">
    <property type="entry name" value="SecG"/>
    <property type="match status" value="1"/>
</dbReference>
<gene>
    <name evidence="13" type="ORF">BTW07_02340</name>
</gene>